<dbReference type="AlphaFoldDB" id="A0A4U0UKC3"/>
<evidence type="ECO:0000256" key="1">
    <source>
        <dbReference type="SAM" id="Coils"/>
    </source>
</evidence>
<dbReference type="OrthoDB" id="3827313at2759"/>
<evidence type="ECO:0000313" key="2">
    <source>
        <dbReference type="EMBL" id="KAK0998000.1"/>
    </source>
</evidence>
<protein>
    <submittedName>
        <fullName evidence="3">Uncharacterized protein</fullName>
    </submittedName>
</protein>
<feature type="coiled-coil region" evidence="1">
    <location>
        <begin position="74"/>
        <end position="108"/>
    </location>
</feature>
<dbReference type="Proteomes" id="UP001175353">
    <property type="component" value="Unassembled WGS sequence"/>
</dbReference>
<dbReference type="Proteomes" id="UP000310066">
    <property type="component" value="Unassembled WGS sequence"/>
</dbReference>
<evidence type="ECO:0000313" key="5">
    <source>
        <dbReference type="Proteomes" id="UP001175353"/>
    </source>
</evidence>
<reference evidence="3 4" key="1">
    <citation type="submission" date="2017-03" db="EMBL/GenBank/DDBJ databases">
        <title>Genomes of endolithic fungi from Antarctica.</title>
        <authorList>
            <person name="Coleine C."/>
            <person name="Masonjones S."/>
            <person name="Stajich J.E."/>
        </authorList>
    </citation>
    <scope>NUCLEOTIDE SEQUENCE [LARGE SCALE GENOMIC DNA]</scope>
    <source>
        <strain evidence="3 4">CCFEE 5311</strain>
    </source>
</reference>
<organism evidence="3 4">
    <name type="scientific">Friedmanniomyces endolithicus</name>
    <dbReference type="NCBI Taxonomy" id="329885"/>
    <lineage>
        <taxon>Eukaryota</taxon>
        <taxon>Fungi</taxon>
        <taxon>Dikarya</taxon>
        <taxon>Ascomycota</taxon>
        <taxon>Pezizomycotina</taxon>
        <taxon>Dothideomycetes</taxon>
        <taxon>Dothideomycetidae</taxon>
        <taxon>Mycosphaerellales</taxon>
        <taxon>Teratosphaeriaceae</taxon>
        <taxon>Friedmanniomyces</taxon>
    </lineage>
</organism>
<evidence type="ECO:0000313" key="4">
    <source>
        <dbReference type="Proteomes" id="UP000310066"/>
    </source>
</evidence>
<gene>
    <name evidence="3" type="ORF">B0A54_12801</name>
    <name evidence="2" type="ORF">LTR91_006463</name>
</gene>
<keyword evidence="1" id="KW-0175">Coiled coil</keyword>
<evidence type="ECO:0000313" key="3">
    <source>
        <dbReference type="EMBL" id="TKA36171.1"/>
    </source>
</evidence>
<comment type="caution">
    <text evidence="3">The sequence shown here is derived from an EMBL/GenBank/DDBJ whole genome shotgun (WGS) entry which is preliminary data.</text>
</comment>
<proteinExistence type="predicted"/>
<dbReference type="EMBL" id="NAJP01000062">
    <property type="protein sequence ID" value="TKA36171.1"/>
    <property type="molecule type" value="Genomic_DNA"/>
</dbReference>
<sequence length="175" mass="19552">MSSGATQAQMSKQTASPQDLLASPNQLYIAIRSSYYGIPLNINQANLRELCKQGNRTPLTYLDGPRTGNGNGPLVGYQEHANAVRAKLTELEAETARLNAELQEALKESSDAQWAIEQYTTGVPAAVRSDKSMLSGVTRDWFRKERVLHEHARELEERVRRLKDQGRKVGLPGWF</sequence>
<name>A0A4U0UKC3_9PEZI</name>
<reference evidence="2" key="2">
    <citation type="submission" date="2023-06" db="EMBL/GenBank/DDBJ databases">
        <title>Black Yeasts Isolated from many extreme environments.</title>
        <authorList>
            <person name="Coleine C."/>
            <person name="Stajich J.E."/>
            <person name="Selbmann L."/>
        </authorList>
    </citation>
    <scope>NUCLEOTIDE SEQUENCE</scope>
    <source>
        <strain evidence="2">CCFEE 5200</strain>
    </source>
</reference>
<keyword evidence="5" id="KW-1185">Reference proteome</keyword>
<accession>A0A4U0UKC3</accession>
<dbReference type="EMBL" id="JAUJLE010000044">
    <property type="protein sequence ID" value="KAK0998000.1"/>
    <property type="molecule type" value="Genomic_DNA"/>
</dbReference>